<evidence type="ECO:0000256" key="3">
    <source>
        <dbReference type="ARBA" id="ARBA00022516"/>
    </source>
</evidence>
<keyword evidence="8" id="KW-0862">Zinc</keyword>
<keyword evidence="9 14" id="KW-1133">Transmembrane helix</keyword>
<comment type="caution">
    <text evidence="16">The sequence shown here is derived from an EMBL/GenBank/DDBJ whole genome shotgun (WGS) entry which is preliminary data.</text>
</comment>
<sequence length="193" mass="21430">MGAFTLEHSRTAYGADIALYGSAVLALAAFLLLASPHSQWLETAAVTAAGLASWSMIEYVLHRFILHGLQPFKRWHAEHHHRPTALIFTPTILSATLIAALVFLPALMLGNVWRACALTLGVLMGYLAYTVTHHATHHWRAGNGWLRKRKQWHALHHHQVERAGYYGVTSGFWDRVFGSDRPAGTSTDGSTNR</sequence>
<keyword evidence="5" id="KW-0479">Metal-binding</keyword>
<keyword evidence="11" id="KW-0443">Lipid metabolism</keyword>
<evidence type="ECO:0000256" key="12">
    <source>
        <dbReference type="ARBA" id="ARBA00023136"/>
    </source>
</evidence>
<evidence type="ECO:0000256" key="5">
    <source>
        <dbReference type="ARBA" id="ARBA00022723"/>
    </source>
</evidence>
<reference evidence="17" key="1">
    <citation type="journal article" date="2019" name="Int. J. Syst. Evol. Microbiol.">
        <title>The Global Catalogue of Microorganisms (GCM) 10K type strain sequencing project: providing services to taxonomists for standard genome sequencing and annotation.</title>
        <authorList>
            <consortium name="The Broad Institute Genomics Platform"/>
            <consortium name="The Broad Institute Genome Sequencing Center for Infectious Disease"/>
            <person name="Wu L."/>
            <person name="Ma J."/>
        </authorList>
    </citation>
    <scope>NUCLEOTIDE SEQUENCE [LARGE SCALE GENOMIC DNA]</scope>
    <source>
        <strain evidence="17">CCUG 39402</strain>
    </source>
</reference>
<keyword evidence="3" id="KW-0444">Lipid biosynthesis</keyword>
<keyword evidence="6" id="KW-0256">Endoplasmic reticulum</keyword>
<feature type="transmembrane region" description="Helical" evidence="14">
    <location>
        <begin position="12"/>
        <end position="33"/>
    </location>
</feature>
<evidence type="ECO:0000256" key="8">
    <source>
        <dbReference type="ARBA" id="ARBA00022833"/>
    </source>
</evidence>
<dbReference type="InterPro" id="IPR006694">
    <property type="entry name" value="Fatty_acid_hydroxylase"/>
</dbReference>
<accession>A0ABW1TTY6</accession>
<feature type="transmembrane region" description="Helical" evidence="14">
    <location>
        <begin position="85"/>
        <end position="106"/>
    </location>
</feature>
<evidence type="ECO:0000313" key="16">
    <source>
        <dbReference type="EMBL" id="MFC6280743.1"/>
    </source>
</evidence>
<evidence type="ECO:0000256" key="14">
    <source>
        <dbReference type="SAM" id="Phobius"/>
    </source>
</evidence>
<keyword evidence="4 14" id="KW-0812">Transmembrane</keyword>
<comment type="cofactor">
    <cofactor evidence="1">
        <name>Zn(2+)</name>
        <dbReference type="ChEBI" id="CHEBI:29105"/>
    </cofactor>
</comment>
<dbReference type="InterPro" id="IPR014430">
    <property type="entry name" value="Scs7"/>
</dbReference>
<keyword evidence="12 14" id="KW-0472">Membrane</keyword>
<evidence type="ECO:0000259" key="15">
    <source>
        <dbReference type="Pfam" id="PF04116"/>
    </source>
</evidence>
<dbReference type="Pfam" id="PF04116">
    <property type="entry name" value="FA_hydroxylase"/>
    <property type="match status" value="1"/>
</dbReference>
<comment type="subcellular location">
    <subcellularLocation>
        <location evidence="2">Endoplasmic reticulum membrane</location>
        <topology evidence="2">Multi-pass membrane protein</topology>
    </subcellularLocation>
</comment>
<protein>
    <submittedName>
        <fullName evidence="16">Sterol desaturase family protein</fullName>
    </submittedName>
</protein>
<dbReference type="PANTHER" id="PTHR12863">
    <property type="entry name" value="FATTY ACID HYDROXYLASE"/>
    <property type="match status" value="1"/>
</dbReference>
<keyword evidence="10" id="KW-0560">Oxidoreductase</keyword>
<evidence type="ECO:0000256" key="7">
    <source>
        <dbReference type="ARBA" id="ARBA00022832"/>
    </source>
</evidence>
<name>A0ABW1TTY6_9BURK</name>
<gene>
    <name evidence="16" type="ORF">ACFQND_05800</name>
</gene>
<evidence type="ECO:0000256" key="10">
    <source>
        <dbReference type="ARBA" id="ARBA00023002"/>
    </source>
</evidence>
<evidence type="ECO:0000256" key="11">
    <source>
        <dbReference type="ARBA" id="ARBA00023098"/>
    </source>
</evidence>
<dbReference type="EMBL" id="JBHSRS010000013">
    <property type="protein sequence ID" value="MFC6280743.1"/>
    <property type="molecule type" value="Genomic_DNA"/>
</dbReference>
<dbReference type="RefSeq" id="WP_371435708.1">
    <property type="nucleotide sequence ID" value="NZ_JBHSRS010000013.1"/>
</dbReference>
<evidence type="ECO:0000313" key="17">
    <source>
        <dbReference type="Proteomes" id="UP001596270"/>
    </source>
</evidence>
<feature type="domain" description="Fatty acid hydroxylase" evidence="15">
    <location>
        <begin position="48"/>
        <end position="179"/>
    </location>
</feature>
<keyword evidence="7" id="KW-0276">Fatty acid metabolism</keyword>
<dbReference type="PANTHER" id="PTHR12863:SF1">
    <property type="entry name" value="FATTY ACID 2-HYDROXYLASE"/>
    <property type="match status" value="1"/>
</dbReference>
<evidence type="ECO:0000256" key="6">
    <source>
        <dbReference type="ARBA" id="ARBA00022824"/>
    </source>
</evidence>
<evidence type="ECO:0000256" key="13">
    <source>
        <dbReference type="ARBA" id="ARBA00023160"/>
    </source>
</evidence>
<feature type="transmembrane region" description="Helical" evidence="14">
    <location>
        <begin position="45"/>
        <end position="65"/>
    </location>
</feature>
<proteinExistence type="predicted"/>
<evidence type="ECO:0000256" key="4">
    <source>
        <dbReference type="ARBA" id="ARBA00022692"/>
    </source>
</evidence>
<evidence type="ECO:0000256" key="2">
    <source>
        <dbReference type="ARBA" id="ARBA00004477"/>
    </source>
</evidence>
<organism evidence="16 17">
    <name type="scientific">Polaromonas aquatica</name>
    <dbReference type="NCBI Taxonomy" id="332657"/>
    <lineage>
        <taxon>Bacteria</taxon>
        <taxon>Pseudomonadati</taxon>
        <taxon>Pseudomonadota</taxon>
        <taxon>Betaproteobacteria</taxon>
        <taxon>Burkholderiales</taxon>
        <taxon>Comamonadaceae</taxon>
        <taxon>Polaromonas</taxon>
    </lineage>
</organism>
<evidence type="ECO:0000256" key="9">
    <source>
        <dbReference type="ARBA" id="ARBA00022989"/>
    </source>
</evidence>
<dbReference type="Proteomes" id="UP001596270">
    <property type="component" value="Unassembled WGS sequence"/>
</dbReference>
<evidence type="ECO:0000256" key="1">
    <source>
        <dbReference type="ARBA" id="ARBA00001947"/>
    </source>
</evidence>
<keyword evidence="13" id="KW-0275">Fatty acid biosynthesis</keyword>
<feature type="transmembrane region" description="Helical" evidence="14">
    <location>
        <begin position="112"/>
        <end position="131"/>
    </location>
</feature>
<keyword evidence="17" id="KW-1185">Reference proteome</keyword>